<dbReference type="OrthoDB" id="3257981at2759"/>
<reference evidence="2 3" key="1">
    <citation type="submission" date="2016-06" db="EMBL/GenBank/DDBJ databases">
        <title>Evolution of pathogenesis and genome organization in the Tremellales.</title>
        <authorList>
            <person name="Cuomo C."/>
            <person name="Litvintseva A."/>
            <person name="Heitman J."/>
            <person name="Chen Y."/>
            <person name="Sun S."/>
            <person name="Springer D."/>
            <person name="Dromer F."/>
            <person name="Young S."/>
            <person name="Zeng Q."/>
            <person name="Chapman S."/>
            <person name="Gujja S."/>
            <person name="Saif S."/>
            <person name="Birren B."/>
        </authorList>
    </citation>
    <scope>NUCLEOTIDE SEQUENCE [LARGE SCALE GENOMIC DNA]</scope>
    <source>
        <strain evidence="2 3">CBS 6039</strain>
    </source>
</reference>
<accession>A0A1E3HDW3</accession>
<organism evidence="2 3">
    <name type="scientific">Cryptococcus amylolentus CBS 6039</name>
    <dbReference type="NCBI Taxonomy" id="1295533"/>
    <lineage>
        <taxon>Eukaryota</taxon>
        <taxon>Fungi</taxon>
        <taxon>Dikarya</taxon>
        <taxon>Basidiomycota</taxon>
        <taxon>Agaricomycotina</taxon>
        <taxon>Tremellomycetes</taxon>
        <taxon>Tremellales</taxon>
        <taxon>Cryptococcaceae</taxon>
        <taxon>Cryptococcus</taxon>
    </lineage>
</organism>
<evidence type="ECO:0000313" key="2">
    <source>
        <dbReference type="EMBL" id="ODN74527.1"/>
    </source>
</evidence>
<dbReference type="AlphaFoldDB" id="A0A1E3HDW3"/>
<protein>
    <submittedName>
        <fullName evidence="2">Uncharacterized protein</fullName>
    </submittedName>
</protein>
<dbReference type="GO" id="GO:0051118">
    <property type="term" value="F:glucan endo-1,3-alpha-glucosidase activity"/>
    <property type="evidence" value="ECO:0007669"/>
    <property type="project" value="InterPro"/>
</dbReference>
<dbReference type="Proteomes" id="UP000094065">
    <property type="component" value="Unassembled WGS sequence"/>
</dbReference>
<dbReference type="Pfam" id="PF03659">
    <property type="entry name" value="Glyco_hydro_71"/>
    <property type="match status" value="1"/>
</dbReference>
<feature type="chain" id="PRO_5009129144" evidence="1">
    <location>
        <begin position="26"/>
        <end position="464"/>
    </location>
</feature>
<dbReference type="RefSeq" id="XP_018990308.1">
    <property type="nucleotide sequence ID" value="XM_019141501.1"/>
</dbReference>
<dbReference type="Gene3D" id="3.20.20.80">
    <property type="entry name" value="Glycosidases"/>
    <property type="match status" value="1"/>
</dbReference>
<proteinExistence type="predicted"/>
<dbReference type="CDD" id="cd11577">
    <property type="entry name" value="GH71"/>
    <property type="match status" value="1"/>
</dbReference>
<dbReference type="EMBL" id="AWGJ01000011">
    <property type="protein sequence ID" value="ODN74527.1"/>
    <property type="molecule type" value="Genomic_DNA"/>
</dbReference>
<keyword evidence="3" id="KW-1185">Reference proteome</keyword>
<sequence>MRNTWTHPVFRPLLFLALLVLTMHALKSQWHRLGSPKGKAPYNPDQGDEKRLVVGHFMLGNTYPFTADDWQATFDLAEDTLLDAIVLNIGPEHWQLTQAQLAYELASSRRIKLLLSLDVNVLPHSPDELSSRVVTTINAGRASQLLWDDKPVLSTFSGHEFGDDNWVETLRLISRGLEQQVMFWPAFFIPPSDFMAKLYVDGTFAWNSGWAMDSTSMNLKEDQPFLKGDKPYMAAISPLFFTHYGTEGDWAWNKNWIYPSDNLLLPNRFLNFISPHAHTPTPQIIQLISLNDYGESHYLFPVRGAQPGSSAWTEGMDHEGFRIMCKYFIGRWKNGMSEIEELEDGHEGKVVIWYRTKPKDGVYDDAVGRPDRAEWAEDLINLFILLPSHSAHYTLHLTNGPADHTRSLKSGRLNLLTLPFIPGNVHYSITKKEGSAERVILEGDGKEITEGGAWNFNMWSGSVY</sequence>
<evidence type="ECO:0000256" key="1">
    <source>
        <dbReference type="SAM" id="SignalP"/>
    </source>
</evidence>
<dbReference type="GeneID" id="30158209"/>
<comment type="caution">
    <text evidence="2">The sequence shown here is derived from an EMBL/GenBank/DDBJ whole genome shotgun (WGS) entry which is preliminary data.</text>
</comment>
<evidence type="ECO:0000313" key="3">
    <source>
        <dbReference type="Proteomes" id="UP000094065"/>
    </source>
</evidence>
<keyword evidence="1" id="KW-0732">Signal</keyword>
<feature type="signal peptide" evidence="1">
    <location>
        <begin position="1"/>
        <end position="25"/>
    </location>
</feature>
<dbReference type="InterPro" id="IPR005197">
    <property type="entry name" value="Glyco_hydro_71"/>
</dbReference>
<name>A0A1E3HDW3_9TREE</name>
<gene>
    <name evidence="2" type="ORF">L202_06900</name>
</gene>